<dbReference type="RefSeq" id="WP_157677522.1">
    <property type="nucleotide sequence ID" value="NZ_CP022121.1"/>
</dbReference>
<evidence type="ECO:0000313" key="4">
    <source>
        <dbReference type="Proteomes" id="UP001524944"/>
    </source>
</evidence>
<gene>
    <name evidence="3" type="primary">cmr1</name>
    <name evidence="3" type="ORF">NVS47_04195</name>
</gene>
<evidence type="ECO:0000313" key="3">
    <source>
        <dbReference type="EMBL" id="MCR6544723.1"/>
    </source>
</evidence>
<dbReference type="Proteomes" id="UP001524944">
    <property type="component" value="Unassembled WGS sequence"/>
</dbReference>
<comment type="caution">
    <text evidence="3">The sequence shown here is derived from an EMBL/GenBank/DDBJ whole genome shotgun (WGS) entry which is preliminary data.</text>
</comment>
<dbReference type="Pfam" id="PF03787">
    <property type="entry name" value="RAMPs"/>
    <property type="match status" value="1"/>
</dbReference>
<evidence type="ECO:0000259" key="2">
    <source>
        <dbReference type="Pfam" id="PF03787"/>
    </source>
</evidence>
<accession>A0ABT1Y1I7</accession>
<protein>
    <submittedName>
        <fullName evidence="3">Type III-B CRISPR module RAMP protein Cmr1</fullName>
    </submittedName>
</protein>
<dbReference type="EMBL" id="JANPWE010000002">
    <property type="protein sequence ID" value="MCR6544723.1"/>
    <property type="molecule type" value="Genomic_DNA"/>
</dbReference>
<sequence length="312" mass="35575">MEKLSFECELISPLFQYGADQNNPEFRAPSMKGVLRYWWRAAQAEANISALRSLEGRIFGGTNTKADLNGKAEGEKSTKQEGRSCFAIRMTHKKVDIRKEAMLPHKKEYKAKANANAIVMYTNFGVEFSFIRMPDEFSPAHLQTLFELTSLLGGMGGRSRRGFGSFRILRCNNLKSEIAELKQEDILPQILSRLNFLSKNKFTLKNEMIQLENNKNASYPYIETIALGKPEQDFRPLLRKISNISHENNSDYTGYGSYGERKRLSSPEYVSIIKGEQGKVWPINTSLHLALEPGFTLRRNDTRKAFREAILS</sequence>
<evidence type="ECO:0000256" key="1">
    <source>
        <dbReference type="ARBA" id="ARBA00023118"/>
    </source>
</evidence>
<proteinExistence type="predicted"/>
<name>A0ABT1Y1I7_9FIRM</name>
<dbReference type="InterPro" id="IPR007522">
    <property type="entry name" value="CRISPR-assoc_prot_TM1795"/>
</dbReference>
<feature type="domain" description="CRISPR type III-associated protein" evidence="2">
    <location>
        <begin position="8"/>
        <end position="167"/>
    </location>
</feature>
<dbReference type="NCBIfam" id="TIGR01894">
    <property type="entry name" value="cas_TM1795_cmr1"/>
    <property type="match status" value="1"/>
</dbReference>
<organism evidence="3 4">
    <name type="scientific">Dehalobacterium formicoaceticum</name>
    <dbReference type="NCBI Taxonomy" id="51515"/>
    <lineage>
        <taxon>Bacteria</taxon>
        <taxon>Bacillati</taxon>
        <taxon>Bacillota</taxon>
        <taxon>Clostridia</taxon>
        <taxon>Eubacteriales</taxon>
        <taxon>Peptococcaceae</taxon>
        <taxon>Dehalobacterium</taxon>
    </lineage>
</organism>
<keyword evidence="1" id="KW-0051">Antiviral defense</keyword>
<keyword evidence="4" id="KW-1185">Reference proteome</keyword>
<reference evidence="3 4" key="1">
    <citation type="submission" date="2022-08" db="EMBL/GenBank/DDBJ databases">
        <title>Proteogenomics of the novel Dehalobacterium formicoaceticum strain EZ94 highlights a key role of methyltransferases during anaerobic dichloromethane degradation.</title>
        <authorList>
            <person name="Wasmund K."/>
        </authorList>
    </citation>
    <scope>NUCLEOTIDE SEQUENCE [LARGE SCALE GENOMIC DNA]</scope>
    <source>
        <strain evidence="3 4">EZ94</strain>
    </source>
</reference>
<dbReference type="InterPro" id="IPR005537">
    <property type="entry name" value="RAMP_III_fam"/>
</dbReference>